<dbReference type="KEGG" id="anr:Ana3638_01415"/>
<keyword evidence="8" id="KW-1185">Reference proteome</keyword>
<dbReference type="GO" id="GO:0004553">
    <property type="term" value="F:hydrolase activity, hydrolyzing O-glycosyl compounds"/>
    <property type="evidence" value="ECO:0007669"/>
    <property type="project" value="InterPro"/>
</dbReference>
<dbReference type="Pfam" id="PF00703">
    <property type="entry name" value="Glyco_hydro_2"/>
    <property type="match status" value="1"/>
</dbReference>
<evidence type="ECO:0000313" key="8">
    <source>
        <dbReference type="Proteomes" id="UP000464314"/>
    </source>
</evidence>
<comment type="similarity">
    <text evidence="1">Belongs to the glycosyl hydrolase 2 family.</text>
</comment>
<feature type="domain" description="Glycoside hydrolase family 2 immunoglobulin-like beta-sandwich" evidence="4">
    <location>
        <begin position="226"/>
        <end position="264"/>
    </location>
</feature>
<evidence type="ECO:0000256" key="2">
    <source>
        <dbReference type="ARBA" id="ARBA00022801"/>
    </source>
</evidence>
<dbReference type="SUPFAM" id="SSF49785">
    <property type="entry name" value="Galactose-binding domain-like"/>
    <property type="match status" value="1"/>
</dbReference>
<dbReference type="InterPro" id="IPR008979">
    <property type="entry name" value="Galactose-bd-like_sf"/>
</dbReference>
<dbReference type="PANTHER" id="PTHR42732">
    <property type="entry name" value="BETA-GALACTOSIDASE"/>
    <property type="match status" value="1"/>
</dbReference>
<evidence type="ECO:0000259" key="6">
    <source>
        <dbReference type="Pfam" id="PF02837"/>
    </source>
</evidence>
<dbReference type="RefSeq" id="WP_161836370.1">
    <property type="nucleotide sequence ID" value="NZ_CP048000.1"/>
</dbReference>
<evidence type="ECO:0000256" key="1">
    <source>
        <dbReference type="ARBA" id="ARBA00007401"/>
    </source>
</evidence>
<dbReference type="AlphaFoldDB" id="A0A6P1THV8"/>
<dbReference type="InterPro" id="IPR013783">
    <property type="entry name" value="Ig-like_fold"/>
</dbReference>
<dbReference type="InterPro" id="IPR006104">
    <property type="entry name" value="Glyco_hydro_2_N"/>
</dbReference>
<dbReference type="GO" id="GO:0005975">
    <property type="term" value="P:carbohydrate metabolic process"/>
    <property type="evidence" value="ECO:0007669"/>
    <property type="project" value="InterPro"/>
</dbReference>
<gene>
    <name evidence="7" type="ORF">Ana3638_01415</name>
</gene>
<dbReference type="SUPFAM" id="SSF51445">
    <property type="entry name" value="(Trans)glycosidases"/>
    <property type="match status" value="1"/>
</dbReference>
<name>A0A6P1THV8_9FIRM</name>
<organism evidence="7 8">
    <name type="scientific">Anaerocolumna sedimenticola</name>
    <dbReference type="NCBI Taxonomy" id="2696063"/>
    <lineage>
        <taxon>Bacteria</taxon>
        <taxon>Bacillati</taxon>
        <taxon>Bacillota</taxon>
        <taxon>Clostridia</taxon>
        <taxon>Lachnospirales</taxon>
        <taxon>Lachnospiraceae</taxon>
        <taxon>Anaerocolumna</taxon>
    </lineage>
</organism>
<feature type="domain" description="Glycoside hydrolase family 2 catalytic" evidence="5">
    <location>
        <begin position="267"/>
        <end position="491"/>
    </location>
</feature>
<dbReference type="Gene3D" id="2.60.120.260">
    <property type="entry name" value="Galactose-binding domain-like"/>
    <property type="match status" value="1"/>
</dbReference>
<evidence type="ECO:0000313" key="7">
    <source>
        <dbReference type="EMBL" id="QHQ59621.1"/>
    </source>
</evidence>
<dbReference type="InterPro" id="IPR006102">
    <property type="entry name" value="Ig-like_GH2"/>
</dbReference>
<evidence type="ECO:0000256" key="3">
    <source>
        <dbReference type="ARBA" id="ARBA00023295"/>
    </source>
</evidence>
<dbReference type="InterPro" id="IPR006103">
    <property type="entry name" value="Glyco_hydro_2_cat"/>
</dbReference>
<dbReference type="PANTHER" id="PTHR42732:SF1">
    <property type="entry name" value="BETA-MANNOSIDASE"/>
    <property type="match status" value="1"/>
</dbReference>
<dbReference type="Gene3D" id="3.20.20.80">
    <property type="entry name" value="Glycosidases"/>
    <property type="match status" value="1"/>
</dbReference>
<dbReference type="EMBL" id="CP048000">
    <property type="protein sequence ID" value="QHQ59621.1"/>
    <property type="molecule type" value="Genomic_DNA"/>
</dbReference>
<dbReference type="InterPro" id="IPR017853">
    <property type="entry name" value="GH"/>
</dbReference>
<dbReference type="Pfam" id="PF02836">
    <property type="entry name" value="Glyco_hydro_2_C"/>
    <property type="match status" value="1"/>
</dbReference>
<dbReference type="InterPro" id="IPR036156">
    <property type="entry name" value="Beta-gal/glucu_dom_sf"/>
</dbReference>
<dbReference type="InterPro" id="IPR051913">
    <property type="entry name" value="GH2_Domain-Containing"/>
</dbReference>
<proteinExistence type="inferred from homology"/>
<accession>A0A6P1THV8</accession>
<sequence>MKRETILLERWKFNLGDTAECLKKGREVTVPHTWNIEDNTEDTWGNGWYEHTLKVPESWKDKRVRVLFKAVYHDAAIYLNGKEIGRHENSGFTPFTVELTEALEYGEENKLTVKVNNEFTDTMLPCNRSFDWACDGGIIRNVELLISGKHLIKSHRVTAEPVILTKDSRQDTGYAVFGVDTKVDGAETDGLVLDWELYQSCDGQTEKLCEGSERCDKGIGRVSARILENIRYWHFDYPNLYTVKLNLRDGNVTEDSVETVFGFRNFHVQGNSFRLNGEKVRICGTEWMPGSDPFYGMAEPKEQLEKMLVCLKESNCVFTRFHWQQDDMVYDWCDRHGMLVQEEVPFWGKDPKTAGGQQWKIFKAQIEEMVEAHYNHPSIIAWGVGNELDAQAQDTIQYIKDAVAYTHSLDSSRPANYVSNSIFQDAGLDGTTDGDIMMVNDYIGTWSGELDQFKELEKILKANPDKPMVPSEFGLCEPRWKGGDERRMQIFLEKMEAYRHFPGIAGTIYFCLNDYRTQMGEDGEGKLKKRIHGSTELCGEPKPSYWAVQRECAPFIAEWEENRLMITCRKDLPCYEIKGYYGEILNEAGVVLTSVKIPDLKPGKVWKITVESGNKIAIYRPNGDRTGIY</sequence>
<dbReference type="SUPFAM" id="SSF49303">
    <property type="entry name" value="beta-Galactosidase/glucuronidase domain"/>
    <property type="match status" value="1"/>
</dbReference>
<protein>
    <submittedName>
        <fullName evidence="7">Uncharacterized protein</fullName>
    </submittedName>
</protein>
<evidence type="ECO:0000259" key="5">
    <source>
        <dbReference type="Pfam" id="PF02836"/>
    </source>
</evidence>
<feature type="domain" description="Glycosyl hydrolases family 2 sugar binding" evidence="6">
    <location>
        <begin position="28"/>
        <end position="145"/>
    </location>
</feature>
<reference evidence="7 8" key="1">
    <citation type="submission" date="2020-01" db="EMBL/GenBank/DDBJ databases">
        <title>Genome analysis of Anaerocolumna sp. CBA3638.</title>
        <authorList>
            <person name="Kim J."/>
            <person name="Roh S.W."/>
        </authorList>
    </citation>
    <scope>NUCLEOTIDE SEQUENCE [LARGE SCALE GENOMIC DNA]</scope>
    <source>
        <strain evidence="7 8">CBA3638</strain>
    </source>
</reference>
<keyword evidence="3" id="KW-0326">Glycosidase</keyword>
<dbReference type="Proteomes" id="UP000464314">
    <property type="component" value="Chromosome"/>
</dbReference>
<evidence type="ECO:0000259" key="4">
    <source>
        <dbReference type="Pfam" id="PF00703"/>
    </source>
</evidence>
<dbReference type="Gene3D" id="2.60.40.10">
    <property type="entry name" value="Immunoglobulins"/>
    <property type="match status" value="1"/>
</dbReference>
<keyword evidence="2" id="KW-0378">Hydrolase</keyword>
<dbReference type="Pfam" id="PF02837">
    <property type="entry name" value="Glyco_hydro_2_N"/>
    <property type="match status" value="1"/>
</dbReference>